<dbReference type="InterPro" id="IPR051402">
    <property type="entry name" value="KPR-Related"/>
</dbReference>
<dbReference type="GO" id="GO:0008677">
    <property type="term" value="F:2-dehydropantoate 2-reductase activity"/>
    <property type="evidence" value="ECO:0007669"/>
    <property type="project" value="UniProtKB-EC"/>
</dbReference>
<dbReference type="RefSeq" id="WP_209849776.1">
    <property type="nucleotide sequence ID" value="NZ_JAGGJV010000002.1"/>
</dbReference>
<feature type="domain" description="Ketopantoate reductase C-terminal" evidence="8">
    <location>
        <begin position="218"/>
        <end position="336"/>
    </location>
</feature>
<protein>
    <recommendedName>
        <fullName evidence="3">2-dehydropantoate 2-reductase</fullName>
        <ecNumber evidence="2">1.1.1.169</ecNumber>
    </recommendedName>
    <alternativeName>
        <fullName evidence="5">Ketopantoate reductase</fullName>
    </alternativeName>
</protein>
<dbReference type="Pfam" id="PF02558">
    <property type="entry name" value="ApbA"/>
    <property type="match status" value="1"/>
</dbReference>
<reference evidence="9 10" key="1">
    <citation type="submission" date="2021-03" db="EMBL/GenBank/DDBJ databases">
        <title>Genomic Encyclopedia of Type Strains, Phase IV (KMG-IV): sequencing the most valuable type-strain genomes for metagenomic binning, comparative biology and taxonomic classification.</title>
        <authorList>
            <person name="Goeker M."/>
        </authorList>
    </citation>
    <scope>NUCLEOTIDE SEQUENCE [LARGE SCALE GENOMIC DNA]</scope>
    <source>
        <strain evidence="9 10">DSM 26427</strain>
    </source>
</reference>
<evidence type="ECO:0000313" key="9">
    <source>
        <dbReference type="EMBL" id="MBP1857949.1"/>
    </source>
</evidence>
<gene>
    <name evidence="9" type="ORF">J2Z75_001445</name>
</gene>
<dbReference type="Gene3D" id="1.10.1040.10">
    <property type="entry name" value="N-(1-d-carboxylethyl)-l-norvaline Dehydrogenase, domain 2"/>
    <property type="match status" value="1"/>
</dbReference>
<dbReference type="InterPro" id="IPR013752">
    <property type="entry name" value="KPA_reductase"/>
</dbReference>
<keyword evidence="9" id="KW-0560">Oxidoreductase</keyword>
<dbReference type="SUPFAM" id="SSF48179">
    <property type="entry name" value="6-phosphogluconate dehydrogenase C-terminal domain-like"/>
    <property type="match status" value="1"/>
</dbReference>
<sequence length="348" mass="37073">MQNPETKTGLSAHFRSICIFGAGAIGGALAARLAASPALAGSTISAIARGAHLQAIRKNGLHLHEQGKTEPLVARFAATDNAADLEPQDLVIATLKGHQLTSASADIARLLKPGGRVVMIQNGIPWWYFHGDTASGLEGRQIEALDPGGIVWQRISPERVIGGVIYQGAQMIEPGHIRLTSSGLLHLGEPSGALSPALAEIAGLFQASGWTIKTTDRIRDELWLKLLGNAALNPISALTRARIDEIVDGPLETLVRKIMTETKAVSERLGCRVDTTIDQRLEHTRSLGNAKTSMLQDLEQGRPMEITPLTLAVTQLARMAGVPTPANDMLLLLISQLDQSMAQARGSA</sequence>
<keyword evidence="10" id="KW-1185">Reference proteome</keyword>
<name>A0ABS4EJ37_9HYPH</name>
<evidence type="ECO:0000256" key="4">
    <source>
        <dbReference type="ARBA" id="ARBA00022655"/>
    </source>
</evidence>
<dbReference type="PANTHER" id="PTHR21708:SF45">
    <property type="entry name" value="2-DEHYDROPANTOATE 2-REDUCTASE"/>
    <property type="match status" value="1"/>
</dbReference>
<keyword evidence="4" id="KW-0566">Pantothenate biosynthesis</keyword>
<dbReference type="Gene3D" id="3.40.50.720">
    <property type="entry name" value="NAD(P)-binding Rossmann-like Domain"/>
    <property type="match status" value="1"/>
</dbReference>
<dbReference type="InterPro" id="IPR008927">
    <property type="entry name" value="6-PGluconate_DH-like_C_sf"/>
</dbReference>
<evidence type="ECO:0000256" key="3">
    <source>
        <dbReference type="ARBA" id="ARBA00019465"/>
    </source>
</evidence>
<dbReference type="InterPro" id="IPR013328">
    <property type="entry name" value="6PGD_dom2"/>
</dbReference>
<comment type="pathway">
    <text evidence="1">Cofactor biosynthesis; (R)-pantothenate biosynthesis; (R)-pantoate from 3-methyl-2-oxobutanoate: step 2/2.</text>
</comment>
<dbReference type="NCBIfam" id="NF005089">
    <property type="entry name" value="PRK06522.1-4"/>
    <property type="match status" value="1"/>
</dbReference>
<dbReference type="Pfam" id="PF08546">
    <property type="entry name" value="ApbA_C"/>
    <property type="match status" value="1"/>
</dbReference>
<evidence type="ECO:0000259" key="7">
    <source>
        <dbReference type="Pfam" id="PF02558"/>
    </source>
</evidence>
<comment type="catalytic activity">
    <reaction evidence="6">
        <text>(R)-pantoate + NADP(+) = 2-dehydropantoate + NADPH + H(+)</text>
        <dbReference type="Rhea" id="RHEA:16233"/>
        <dbReference type="ChEBI" id="CHEBI:11561"/>
        <dbReference type="ChEBI" id="CHEBI:15378"/>
        <dbReference type="ChEBI" id="CHEBI:15980"/>
        <dbReference type="ChEBI" id="CHEBI:57783"/>
        <dbReference type="ChEBI" id="CHEBI:58349"/>
        <dbReference type="EC" id="1.1.1.169"/>
    </reaction>
</comment>
<accession>A0ABS4EJ37</accession>
<dbReference type="InterPro" id="IPR013332">
    <property type="entry name" value="KPR_N"/>
</dbReference>
<evidence type="ECO:0000256" key="6">
    <source>
        <dbReference type="ARBA" id="ARBA00048793"/>
    </source>
</evidence>
<evidence type="ECO:0000256" key="5">
    <source>
        <dbReference type="ARBA" id="ARBA00032024"/>
    </source>
</evidence>
<comment type="caution">
    <text evidence="9">The sequence shown here is derived from an EMBL/GenBank/DDBJ whole genome shotgun (WGS) entry which is preliminary data.</text>
</comment>
<dbReference type="EMBL" id="JAGGJV010000002">
    <property type="protein sequence ID" value="MBP1857949.1"/>
    <property type="molecule type" value="Genomic_DNA"/>
</dbReference>
<evidence type="ECO:0000256" key="1">
    <source>
        <dbReference type="ARBA" id="ARBA00004994"/>
    </source>
</evidence>
<evidence type="ECO:0000256" key="2">
    <source>
        <dbReference type="ARBA" id="ARBA00013014"/>
    </source>
</evidence>
<dbReference type="Proteomes" id="UP000823786">
    <property type="component" value="Unassembled WGS sequence"/>
</dbReference>
<dbReference type="EC" id="1.1.1.169" evidence="2"/>
<evidence type="ECO:0000313" key="10">
    <source>
        <dbReference type="Proteomes" id="UP000823786"/>
    </source>
</evidence>
<dbReference type="SUPFAM" id="SSF51735">
    <property type="entry name" value="NAD(P)-binding Rossmann-fold domains"/>
    <property type="match status" value="1"/>
</dbReference>
<evidence type="ECO:0000259" key="8">
    <source>
        <dbReference type="Pfam" id="PF08546"/>
    </source>
</evidence>
<dbReference type="InterPro" id="IPR036291">
    <property type="entry name" value="NAD(P)-bd_dom_sf"/>
</dbReference>
<dbReference type="PANTHER" id="PTHR21708">
    <property type="entry name" value="PROBABLE 2-DEHYDROPANTOATE 2-REDUCTASE"/>
    <property type="match status" value="1"/>
</dbReference>
<organism evidence="9 10">
    <name type="scientific">Rhizobium herbae</name>
    <dbReference type="NCBI Taxonomy" id="508661"/>
    <lineage>
        <taxon>Bacteria</taxon>
        <taxon>Pseudomonadati</taxon>
        <taxon>Pseudomonadota</taxon>
        <taxon>Alphaproteobacteria</taxon>
        <taxon>Hyphomicrobiales</taxon>
        <taxon>Rhizobiaceae</taxon>
        <taxon>Rhizobium/Agrobacterium group</taxon>
        <taxon>Rhizobium</taxon>
    </lineage>
</organism>
<feature type="domain" description="Ketopantoate reductase N-terminal" evidence="7">
    <location>
        <begin position="17"/>
        <end position="190"/>
    </location>
</feature>
<proteinExistence type="predicted"/>